<dbReference type="EMBL" id="BMAW01009374">
    <property type="protein sequence ID" value="GFT13524.1"/>
    <property type="molecule type" value="Genomic_DNA"/>
</dbReference>
<sequence>MLFPSLHPLHSRESAAWRLCRRHPQAAWTRALHHGRERGLAVRQENGSRQGNRQALITSLKGGLNRRVIVKADYNGKLCFEK</sequence>
<evidence type="ECO:0000313" key="2">
    <source>
        <dbReference type="Proteomes" id="UP000887013"/>
    </source>
</evidence>
<gene>
    <name evidence="1" type="ORF">NPIL_536481</name>
</gene>
<evidence type="ECO:0000313" key="1">
    <source>
        <dbReference type="EMBL" id="GFT13524.1"/>
    </source>
</evidence>
<dbReference type="AlphaFoldDB" id="A0A8X6NHI1"/>
<protein>
    <submittedName>
        <fullName evidence="1">Uncharacterized protein</fullName>
    </submittedName>
</protein>
<proteinExistence type="predicted"/>
<organism evidence="1 2">
    <name type="scientific">Nephila pilipes</name>
    <name type="common">Giant wood spider</name>
    <name type="synonym">Nephila maculata</name>
    <dbReference type="NCBI Taxonomy" id="299642"/>
    <lineage>
        <taxon>Eukaryota</taxon>
        <taxon>Metazoa</taxon>
        <taxon>Ecdysozoa</taxon>
        <taxon>Arthropoda</taxon>
        <taxon>Chelicerata</taxon>
        <taxon>Arachnida</taxon>
        <taxon>Araneae</taxon>
        <taxon>Araneomorphae</taxon>
        <taxon>Entelegynae</taxon>
        <taxon>Araneoidea</taxon>
        <taxon>Nephilidae</taxon>
        <taxon>Nephila</taxon>
    </lineage>
</organism>
<name>A0A8X6NHI1_NEPPI</name>
<dbReference type="Proteomes" id="UP000887013">
    <property type="component" value="Unassembled WGS sequence"/>
</dbReference>
<reference evidence="1" key="1">
    <citation type="submission" date="2020-08" db="EMBL/GenBank/DDBJ databases">
        <title>Multicomponent nature underlies the extraordinary mechanical properties of spider dragline silk.</title>
        <authorList>
            <person name="Kono N."/>
            <person name="Nakamura H."/>
            <person name="Mori M."/>
            <person name="Yoshida Y."/>
            <person name="Ohtoshi R."/>
            <person name="Malay A.D."/>
            <person name="Moran D.A.P."/>
            <person name="Tomita M."/>
            <person name="Numata K."/>
            <person name="Arakawa K."/>
        </authorList>
    </citation>
    <scope>NUCLEOTIDE SEQUENCE</scope>
</reference>
<accession>A0A8X6NHI1</accession>
<comment type="caution">
    <text evidence="1">The sequence shown here is derived from an EMBL/GenBank/DDBJ whole genome shotgun (WGS) entry which is preliminary data.</text>
</comment>
<keyword evidence="2" id="KW-1185">Reference proteome</keyword>